<dbReference type="EMBL" id="CH445346">
    <property type="protein sequence ID" value="EAT80218.1"/>
    <property type="molecule type" value="Genomic_DNA"/>
</dbReference>
<protein>
    <recommendedName>
        <fullName evidence="4">4Fe-4S ferredoxin-type domain-containing protein</fullName>
    </recommendedName>
</protein>
<evidence type="ECO:0000256" key="1">
    <source>
        <dbReference type="SAM" id="SignalP"/>
    </source>
</evidence>
<evidence type="ECO:0008006" key="4">
    <source>
        <dbReference type="Google" id="ProtNLM"/>
    </source>
</evidence>
<accession>Q0U759</accession>
<name>Q0U759_PHANO</name>
<evidence type="ECO:0000313" key="2">
    <source>
        <dbReference type="EMBL" id="EAT80218.1"/>
    </source>
</evidence>
<dbReference type="RefSeq" id="XP_001802628.1">
    <property type="nucleotide sequence ID" value="XM_001802576.1"/>
</dbReference>
<feature type="signal peptide" evidence="1">
    <location>
        <begin position="1"/>
        <end position="18"/>
    </location>
</feature>
<dbReference type="GeneID" id="5979537"/>
<gene>
    <name evidence="2" type="ORF">SNOG_12405</name>
</gene>
<keyword evidence="1" id="KW-0732">Signal</keyword>
<dbReference type="KEGG" id="pno:SNOG_12405"/>
<reference evidence="3" key="1">
    <citation type="journal article" date="2007" name="Plant Cell">
        <title>Dothideomycete-plant interactions illuminated by genome sequencing and EST analysis of the wheat pathogen Stagonospora nodorum.</title>
        <authorList>
            <person name="Hane J.K."/>
            <person name="Lowe R.G."/>
            <person name="Solomon P.S."/>
            <person name="Tan K.C."/>
            <person name="Schoch C.L."/>
            <person name="Spatafora J.W."/>
            <person name="Crous P.W."/>
            <person name="Kodira C."/>
            <person name="Birren B.W."/>
            <person name="Galagan J.E."/>
            <person name="Torriani S.F."/>
            <person name="McDonald B.A."/>
            <person name="Oliver R.P."/>
        </authorList>
    </citation>
    <scope>NUCLEOTIDE SEQUENCE [LARGE SCALE GENOMIC DNA]</scope>
    <source>
        <strain evidence="3">SN15 / ATCC MYA-4574 / FGSC 10173</strain>
    </source>
</reference>
<dbReference type="InParanoid" id="Q0U759"/>
<evidence type="ECO:0000313" key="3">
    <source>
        <dbReference type="Proteomes" id="UP000001055"/>
    </source>
</evidence>
<organism evidence="2 3">
    <name type="scientific">Phaeosphaeria nodorum (strain SN15 / ATCC MYA-4574 / FGSC 10173)</name>
    <name type="common">Glume blotch fungus</name>
    <name type="synonym">Parastagonospora nodorum</name>
    <dbReference type="NCBI Taxonomy" id="321614"/>
    <lineage>
        <taxon>Eukaryota</taxon>
        <taxon>Fungi</taxon>
        <taxon>Dikarya</taxon>
        <taxon>Ascomycota</taxon>
        <taxon>Pezizomycotina</taxon>
        <taxon>Dothideomycetes</taxon>
        <taxon>Pleosporomycetidae</taxon>
        <taxon>Pleosporales</taxon>
        <taxon>Pleosporineae</taxon>
        <taxon>Phaeosphaeriaceae</taxon>
        <taxon>Parastagonospora</taxon>
    </lineage>
</organism>
<dbReference type="AlphaFoldDB" id="Q0U759"/>
<dbReference type="VEuPathDB" id="FungiDB:JI435_447090"/>
<proteinExistence type="predicted"/>
<sequence length="129" mass="14221">MFTILLYILLISADLARCVAVPAELLTRNDDAMTIERTCRWSNCDERCPVGFVVVPRTGKGARKDEDPIFGAPAPLKKDLSSRMSQSDQGLNLAANGPAFMDKSLIAARITITERSYRQPSHSVIGPWN</sequence>
<dbReference type="Proteomes" id="UP000001055">
    <property type="component" value="Unassembled WGS sequence"/>
</dbReference>
<feature type="chain" id="PRO_5004177555" description="4Fe-4S ferredoxin-type domain-containing protein" evidence="1">
    <location>
        <begin position="19"/>
        <end position="129"/>
    </location>
</feature>